<dbReference type="PANTHER" id="PTHR39963">
    <property type="entry name" value="SLL0983 PROTEIN"/>
    <property type="match status" value="1"/>
</dbReference>
<reference evidence="2" key="1">
    <citation type="submission" date="2018-05" db="EMBL/GenBank/DDBJ databases">
        <authorList>
            <person name="Lanie J.A."/>
            <person name="Ng W.-L."/>
            <person name="Kazmierczak K.M."/>
            <person name="Andrzejewski T.M."/>
            <person name="Davidsen T.M."/>
            <person name="Wayne K.J."/>
            <person name="Tettelin H."/>
            <person name="Glass J.I."/>
            <person name="Rusch D."/>
            <person name="Podicherti R."/>
            <person name="Tsui H.-C.T."/>
            <person name="Winkler M.E."/>
        </authorList>
    </citation>
    <scope>NUCLEOTIDE SEQUENCE</scope>
</reference>
<name>A0A381N3D2_9ZZZZ</name>
<dbReference type="Gene3D" id="3.40.50.150">
    <property type="entry name" value="Vaccinia Virus protein VP39"/>
    <property type="match status" value="1"/>
</dbReference>
<proteinExistence type="predicted"/>
<evidence type="ECO:0000313" key="2">
    <source>
        <dbReference type="EMBL" id="SUZ48133.1"/>
    </source>
</evidence>
<organism evidence="2">
    <name type="scientific">marine metagenome</name>
    <dbReference type="NCBI Taxonomy" id="408172"/>
    <lineage>
        <taxon>unclassified sequences</taxon>
        <taxon>metagenomes</taxon>
        <taxon>ecological metagenomes</taxon>
    </lineage>
</organism>
<dbReference type="SUPFAM" id="SSF53335">
    <property type="entry name" value="S-adenosyl-L-methionine-dependent methyltransferases"/>
    <property type="match status" value="1"/>
</dbReference>
<protein>
    <recommendedName>
        <fullName evidence="1">MnmC-like methyltransferase domain-containing protein</fullName>
    </recommendedName>
</protein>
<dbReference type="GO" id="GO:0016645">
    <property type="term" value="F:oxidoreductase activity, acting on the CH-NH group of donors"/>
    <property type="evidence" value="ECO:0007669"/>
    <property type="project" value="InterPro"/>
</dbReference>
<dbReference type="EMBL" id="UINC01000054">
    <property type="protein sequence ID" value="SUZ48133.1"/>
    <property type="molecule type" value="Genomic_DNA"/>
</dbReference>
<sequence>MQLKNTLIHFTSLEPFPLSQNIIKQLNYLSFIEKKLIPIFNKIHSSSFENNIELLENFIFQKTMKKIEDFSTKEKYDIIFFDAFAPSKQPEIWKIENLKKLYKLMKSKSILVTYCASGQFKRTLKEVGFDVEVLEGPPGKKEIVRALK</sequence>
<dbReference type="AlphaFoldDB" id="A0A381N3D2"/>
<dbReference type="Pfam" id="PF05430">
    <property type="entry name" value="Methyltransf_30"/>
    <property type="match status" value="1"/>
</dbReference>
<feature type="domain" description="MnmC-like methyltransferase" evidence="1">
    <location>
        <begin position="57"/>
        <end position="148"/>
    </location>
</feature>
<dbReference type="PANTHER" id="PTHR39963:SF1">
    <property type="entry name" value="MNMC-LIKE METHYLTRANSFERASE DOMAIN-CONTAINING PROTEIN"/>
    <property type="match status" value="1"/>
</dbReference>
<gene>
    <name evidence="2" type="ORF">METZ01_LOCUS987</name>
</gene>
<dbReference type="InterPro" id="IPR008471">
    <property type="entry name" value="MnmC-like_methylTransf"/>
</dbReference>
<evidence type="ECO:0000259" key="1">
    <source>
        <dbReference type="Pfam" id="PF05430"/>
    </source>
</evidence>
<accession>A0A381N3D2</accession>
<dbReference type="InterPro" id="IPR029063">
    <property type="entry name" value="SAM-dependent_MTases_sf"/>
</dbReference>